<dbReference type="GeneID" id="91011505"/>
<dbReference type="OrthoDB" id="531205at2"/>
<evidence type="ECO:0000313" key="4">
    <source>
        <dbReference type="Proteomes" id="UP000008707"/>
    </source>
</evidence>
<dbReference type="Proteomes" id="UP000008707">
    <property type="component" value="Chromosome"/>
</dbReference>
<accession>A0A1R4A4H8</accession>
<evidence type="ECO:0000256" key="1">
    <source>
        <dbReference type="SAM" id="MobiDB-lite"/>
    </source>
</evidence>
<reference evidence="4" key="3">
    <citation type="journal article" date="2011" name="Environ. Microbiol.">
        <title>A blueprint of ectoine metabolism from the genome of the industrial producer Halomonas elongata DSM 2581(T).</title>
        <authorList>
            <person name="Schwibbert K."/>
            <person name="Marin-Sanguino A."/>
            <person name="Bagyan I."/>
            <person name="Heidrich G."/>
            <person name="Lentzen G."/>
            <person name="Seitz H."/>
            <person name="Rampp M."/>
            <person name="Schuster S.C."/>
            <person name="Klenk H.P."/>
            <person name="Pfeiffer F."/>
            <person name="Oesterhelt D."/>
            <person name="Kunte H.J."/>
        </authorList>
    </citation>
    <scope>NUCLEOTIDE SEQUENCE [LARGE SCALE GENOMIC DNA]</scope>
    <source>
        <strain evidence="4">ATCC 33173 / DSM 2581 / NBRC 15536 / NCIMB 2198 / 1H9</strain>
    </source>
</reference>
<dbReference type="GO" id="GO:0005524">
    <property type="term" value="F:ATP binding"/>
    <property type="evidence" value="ECO:0007669"/>
    <property type="project" value="UniProtKB-KW"/>
</dbReference>
<dbReference type="RefSeq" id="WP_049786249.1">
    <property type="nucleotide sequence ID" value="NC_014532.2"/>
</dbReference>
<dbReference type="SUPFAM" id="SSF52540">
    <property type="entry name" value="P-loop containing nucleoside triphosphate hydrolases"/>
    <property type="match status" value="1"/>
</dbReference>
<dbReference type="EMBL" id="FN869568">
    <property type="protein sequence ID" value="SJK83875.1"/>
    <property type="molecule type" value="Genomic_DNA"/>
</dbReference>
<keyword evidence="3" id="KW-0547">Nucleotide-binding</keyword>
<evidence type="ECO:0000313" key="3">
    <source>
        <dbReference type="EMBL" id="WPU46558.1"/>
    </source>
</evidence>
<evidence type="ECO:0000313" key="5">
    <source>
        <dbReference type="Proteomes" id="UP001322512"/>
    </source>
</evidence>
<reference evidence="3 5" key="4">
    <citation type="submission" date="2023-11" db="EMBL/GenBank/DDBJ databases">
        <title>MicrobeMod: A computational toolkit for identifying prokaryotic methylation and restriction-modification with nanopore sequencing.</title>
        <authorList>
            <person name="Crits-Christoph A."/>
            <person name="Kang S.C."/>
            <person name="Lee H."/>
            <person name="Ostrov N."/>
        </authorList>
    </citation>
    <scope>NUCLEOTIDE SEQUENCE [LARGE SCALE GENOMIC DNA]</scope>
    <source>
        <strain evidence="3 5">ATCC 33173</strain>
    </source>
</reference>
<dbReference type="Proteomes" id="UP001322512">
    <property type="component" value="Chromosome"/>
</dbReference>
<keyword evidence="5" id="KW-1185">Reference proteome</keyword>
<reference evidence="2" key="2">
    <citation type="submission" date="2010-05" db="EMBL/GenBank/DDBJ databases">
        <title>Revision and reannotation of the Halomonas elongata DSM 2581(T) genome.</title>
        <authorList>
            <person name="Pfeiffer F."/>
            <person name="Bagyan I."/>
            <person name="Alfaro-Espinoza G."/>
            <person name="Zamora-Lagos M.A."/>
            <person name="Habermann B."/>
            <person name="Oesterhelt D."/>
            <person name="Kunte H.J."/>
        </authorList>
    </citation>
    <scope>NUCLEOTIDE SEQUENCE</scope>
    <source>
        <strain evidence="2">Type strain: DSM 2581</strain>
    </source>
</reference>
<dbReference type="EMBL" id="CP139472">
    <property type="protein sequence ID" value="WPU46558.1"/>
    <property type="molecule type" value="Genomic_DNA"/>
</dbReference>
<organism evidence="2 4">
    <name type="scientific">Halomonas elongata (strain ATCC 33173 / DSM 2581 / NBRC 15536 / NCIMB 2198 / 1H9)</name>
    <dbReference type="NCBI Taxonomy" id="768066"/>
    <lineage>
        <taxon>Bacteria</taxon>
        <taxon>Pseudomonadati</taxon>
        <taxon>Pseudomonadota</taxon>
        <taxon>Gammaproteobacteria</taxon>
        <taxon>Oceanospirillales</taxon>
        <taxon>Halomonadaceae</taxon>
        <taxon>Halomonas</taxon>
    </lineage>
</organism>
<gene>
    <name evidence="2" type="ORF">HELO_4083B</name>
    <name evidence="3" type="ORF">SR933_15060</name>
</gene>
<protein>
    <submittedName>
        <fullName evidence="3">ATP-binding protein</fullName>
    </submittedName>
</protein>
<feature type="compositionally biased region" description="Basic and acidic residues" evidence="1">
    <location>
        <begin position="159"/>
        <end position="172"/>
    </location>
</feature>
<dbReference type="AlphaFoldDB" id="A0A1R4A4H8"/>
<keyword evidence="3" id="KW-0067">ATP-binding</keyword>
<feature type="region of interest" description="Disordered" evidence="1">
    <location>
        <begin position="151"/>
        <end position="172"/>
    </location>
</feature>
<reference evidence="2" key="1">
    <citation type="journal article" date="2010" name="Environ. Microbiol.">
        <title>A blueprint of ectoine metabolism from the genome of the industrial producer Halomonas elongata DSM 2581(T).</title>
        <authorList>
            <person name="Schwibbert K."/>
            <person name="Marin-Sanguino A."/>
            <person name="Bagyan I."/>
            <person name="Heidrich G."/>
            <person name="Lentzen G."/>
            <person name="Seitz H."/>
            <person name="Rampp M."/>
            <person name="Schuster S.C."/>
            <person name="Klenk H.P."/>
            <person name="Pfeiffer F."/>
            <person name="Oesterhelt D."/>
            <person name="Kunte H.J."/>
        </authorList>
    </citation>
    <scope>NUCLEOTIDE SEQUENCE</scope>
    <source>
        <strain evidence="2">Type strain: DSM 2581</strain>
    </source>
</reference>
<sequence length="172" mass="18989">MEKESTLHVLCGKLASGKTTLAEELAAEASTVLISEDLWLSKLFPDEISGFQDYLNCSARLRSAIGQHVQGLLREGISVVFDFAGNTPQERAWAKSLCGQGRAQCVLHYLEASDELCKLQLLRRNEQRPEGSQVTTVGDFDSITKYFVPPSPNEGLKVQSHDAASRHQNAER</sequence>
<name>A0A1R4A4H8_HALED</name>
<dbReference type="KEGG" id="hel:HELO_4083B"/>
<proteinExistence type="predicted"/>
<dbReference type="InterPro" id="IPR027417">
    <property type="entry name" value="P-loop_NTPase"/>
</dbReference>
<dbReference type="Pfam" id="PF13671">
    <property type="entry name" value="AAA_33"/>
    <property type="match status" value="1"/>
</dbReference>
<dbReference type="Gene3D" id="3.40.50.300">
    <property type="entry name" value="P-loop containing nucleotide triphosphate hydrolases"/>
    <property type="match status" value="1"/>
</dbReference>
<evidence type="ECO:0000313" key="2">
    <source>
        <dbReference type="EMBL" id="SJK83875.1"/>
    </source>
</evidence>